<dbReference type="Pfam" id="PF05857">
    <property type="entry name" value="TraX"/>
    <property type="match status" value="1"/>
</dbReference>
<keyword evidence="3" id="KW-1185">Reference proteome</keyword>
<accession>A0AA96LCW3</accession>
<feature type="transmembrane region" description="Helical" evidence="1">
    <location>
        <begin position="76"/>
        <end position="93"/>
    </location>
</feature>
<dbReference type="KEGG" id="paun:MJA45_25145"/>
<evidence type="ECO:0000313" key="3">
    <source>
        <dbReference type="Proteomes" id="UP001305702"/>
    </source>
</evidence>
<gene>
    <name evidence="2" type="ORF">MJA45_25145</name>
</gene>
<protein>
    <submittedName>
        <fullName evidence="2">TraX family protein</fullName>
    </submittedName>
</protein>
<name>A0AA96LCW3_9BACL</name>
<sequence>MQIVAMLTMLIDHIGFLYFPESPGWRVVGRLAFPIYAYFIVRGYRHTSSVKAYMTRLLLLAAVSQLPYMLALKQTGINAIGTLYVCLLALYLLQRKSRTVSLPFTLLLAVLMELYDFDYGAYGLALVLIYHYLKADRVVLAHLGITLVYVLLGKGGPIQLFSLFATFGIVYGPKVYEAWDKRNVPSWLWRSFYPAHLAALALLESL</sequence>
<keyword evidence="1" id="KW-1133">Transmembrane helix</keyword>
<evidence type="ECO:0000256" key="1">
    <source>
        <dbReference type="SAM" id="Phobius"/>
    </source>
</evidence>
<feature type="transmembrane region" description="Helical" evidence="1">
    <location>
        <begin position="53"/>
        <end position="70"/>
    </location>
</feature>
<dbReference type="AlphaFoldDB" id="A0AA96LCW3"/>
<keyword evidence="1" id="KW-0812">Transmembrane</keyword>
<evidence type="ECO:0000313" key="2">
    <source>
        <dbReference type="EMBL" id="WNQ10868.1"/>
    </source>
</evidence>
<proteinExistence type="predicted"/>
<feature type="transmembrane region" description="Helical" evidence="1">
    <location>
        <begin position="105"/>
        <end position="133"/>
    </location>
</feature>
<dbReference type="Proteomes" id="UP001305702">
    <property type="component" value="Chromosome"/>
</dbReference>
<dbReference type="InterPro" id="IPR008875">
    <property type="entry name" value="TraX"/>
</dbReference>
<feature type="transmembrane region" description="Helical" evidence="1">
    <location>
        <begin position="139"/>
        <end position="172"/>
    </location>
</feature>
<reference evidence="2 3" key="1">
    <citation type="submission" date="2022-02" db="EMBL/GenBank/DDBJ databases">
        <title>Paenibacillus sp. MBLB1776 Whole Genome Shotgun Sequencing.</title>
        <authorList>
            <person name="Hwang C.Y."/>
            <person name="Cho E.-S."/>
            <person name="Seo M.-J."/>
        </authorList>
    </citation>
    <scope>NUCLEOTIDE SEQUENCE [LARGE SCALE GENOMIC DNA]</scope>
    <source>
        <strain evidence="2 3">MBLB1776</strain>
    </source>
</reference>
<dbReference type="RefSeq" id="WP_315604642.1">
    <property type="nucleotide sequence ID" value="NZ_CP130318.1"/>
</dbReference>
<keyword evidence="1" id="KW-0472">Membrane</keyword>
<dbReference type="EMBL" id="CP130318">
    <property type="protein sequence ID" value="WNQ10868.1"/>
    <property type="molecule type" value="Genomic_DNA"/>
</dbReference>
<organism evidence="2 3">
    <name type="scientific">Paenibacillus aurantius</name>
    <dbReference type="NCBI Taxonomy" id="2918900"/>
    <lineage>
        <taxon>Bacteria</taxon>
        <taxon>Bacillati</taxon>
        <taxon>Bacillota</taxon>
        <taxon>Bacilli</taxon>
        <taxon>Bacillales</taxon>
        <taxon>Paenibacillaceae</taxon>
        <taxon>Paenibacillus</taxon>
    </lineage>
</organism>